<evidence type="ECO:0000256" key="8">
    <source>
        <dbReference type="ARBA" id="ARBA00048212"/>
    </source>
</evidence>
<evidence type="ECO:0000256" key="7">
    <source>
        <dbReference type="ARBA" id="ARBA00022898"/>
    </source>
</evidence>
<dbReference type="InterPro" id="IPR050571">
    <property type="entry name" value="Class-IV_PLP-Dep_Aminotrnsfr"/>
</dbReference>
<dbReference type="SUPFAM" id="SSF56752">
    <property type="entry name" value="D-aminoacid aminotransferase-like PLP-dependent enzymes"/>
    <property type="match status" value="1"/>
</dbReference>
<evidence type="ECO:0000256" key="3">
    <source>
        <dbReference type="ARBA" id="ARBA00004931"/>
    </source>
</evidence>
<proteinExistence type="inferred from homology"/>
<protein>
    <recommendedName>
        <fullName evidence="6">branched-chain-amino-acid transaminase</fullName>
        <ecNumber evidence="6">2.6.1.42</ecNumber>
    </recommendedName>
</protein>
<comment type="pathway">
    <text evidence="4">Amino-acid biosynthesis; L-leucine biosynthesis; L-leucine from 3-methyl-2-oxobutanoate: step 4/4.</text>
</comment>
<evidence type="ECO:0000256" key="4">
    <source>
        <dbReference type="ARBA" id="ARBA00005072"/>
    </source>
</evidence>
<comment type="cofactor">
    <cofactor evidence="1 12">
        <name>pyridoxal 5'-phosphate</name>
        <dbReference type="ChEBI" id="CHEBI:597326"/>
    </cofactor>
</comment>
<dbReference type="InterPro" id="IPR036038">
    <property type="entry name" value="Aminotransferase-like"/>
</dbReference>
<dbReference type="EMBL" id="CP003281">
    <property type="protein sequence ID" value="AFL84687.1"/>
    <property type="molecule type" value="Genomic_DNA"/>
</dbReference>
<comment type="similarity">
    <text evidence="5 11">Belongs to the class-IV pyridoxal-phosphate-dependent aminotransferase family.</text>
</comment>
<comment type="catalytic activity">
    <reaction evidence="9">
        <text>L-isoleucine + 2-oxoglutarate = (S)-3-methyl-2-oxopentanoate + L-glutamate</text>
        <dbReference type="Rhea" id="RHEA:24801"/>
        <dbReference type="ChEBI" id="CHEBI:16810"/>
        <dbReference type="ChEBI" id="CHEBI:29985"/>
        <dbReference type="ChEBI" id="CHEBI:35146"/>
        <dbReference type="ChEBI" id="CHEBI:58045"/>
        <dbReference type="EC" id="2.6.1.42"/>
    </reaction>
</comment>
<keyword evidence="7 12" id="KW-0663">Pyridoxal phosphate</keyword>
<keyword evidence="13" id="KW-0808">Transferase</keyword>
<name>I3Z619_BELBD</name>
<evidence type="ECO:0000256" key="12">
    <source>
        <dbReference type="RuleBase" id="RU004516"/>
    </source>
</evidence>
<dbReference type="Pfam" id="PF01063">
    <property type="entry name" value="Aminotran_4"/>
    <property type="match status" value="1"/>
</dbReference>
<dbReference type="HOGENOM" id="CLU_020844_3_0_10"/>
<gene>
    <name evidence="13" type="ordered locus">Belba_2119</name>
</gene>
<dbReference type="GO" id="GO:0046394">
    <property type="term" value="P:carboxylic acid biosynthetic process"/>
    <property type="evidence" value="ECO:0007669"/>
    <property type="project" value="UniProtKB-ARBA"/>
</dbReference>
<dbReference type="InterPro" id="IPR001544">
    <property type="entry name" value="Aminotrans_IV"/>
</dbReference>
<dbReference type="InterPro" id="IPR018300">
    <property type="entry name" value="Aminotrans_IV_CS"/>
</dbReference>
<dbReference type="AlphaFoldDB" id="I3Z619"/>
<comment type="catalytic activity">
    <reaction evidence="10">
        <text>L-leucine + 2-oxoglutarate = 4-methyl-2-oxopentanoate + L-glutamate</text>
        <dbReference type="Rhea" id="RHEA:18321"/>
        <dbReference type="ChEBI" id="CHEBI:16810"/>
        <dbReference type="ChEBI" id="CHEBI:17865"/>
        <dbReference type="ChEBI" id="CHEBI:29985"/>
        <dbReference type="ChEBI" id="CHEBI:57427"/>
        <dbReference type="EC" id="2.6.1.42"/>
    </reaction>
</comment>
<evidence type="ECO:0000256" key="11">
    <source>
        <dbReference type="RuleBase" id="RU004106"/>
    </source>
</evidence>
<dbReference type="PROSITE" id="PS00770">
    <property type="entry name" value="AA_TRANSFER_CLASS_4"/>
    <property type="match status" value="1"/>
</dbReference>
<evidence type="ECO:0000256" key="6">
    <source>
        <dbReference type="ARBA" id="ARBA00013053"/>
    </source>
</evidence>
<dbReference type="PANTHER" id="PTHR42743:SF11">
    <property type="entry name" value="AMINODEOXYCHORISMATE LYASE"/>
    <property type="match status" value="1"/>
</dbReference>
<dbReference type="eggNOG" id="COG0115">
    <property type="taxonomic scope" value="Bacteria"/>
</dbReference>
<evidence type="ECO:0000256" key="1">
    <source>
        <dbReference type="ARBA" id="ARBA00001933"/>
    </source>
</evidence>
<reference evidence="14" key="1">
    <citation type="submission" date="2012-06" db="EMBL/GenBank/DDBJ databases">
        <title>The complete genome of Belliella baltica DSM 15883.</title>
        <authorList>
            <person name="Lucas S."/>
            <person name="Copeland A."/>
            <person name="Lapidus A."/>
            <person name="Goodwin L."/>
            <person name="Pitluck S."/>
            <person name="Peters L."/>
            <person name="Mikhailova N."/>
            <person name="Davenport K."/>
            <person name="Kyrpides N."/>
            <person name="Mavromatis K."/>
            <person name="Pagani I."/>
            <person name="Ivanova N."/>
            <person name="Ovchinnikova G."/>
            <person name="Zeytun A."/>
            <person name="Detter J.C."/>
            <person name="Han C."/>
            <person name="Land M."/>
            <person name="Hauser L."/>
            <person name="Markowitz V."/>
            <person name="Cheng J.-F."/>
            <person name="Hugenholtz P."/>
            <person name="Woyke T."/>
            <person name="Wu D."/>
            <person name="Tindall B."/>
            <person name="Pomrenke H."/>
            <person name="Brambilla E."/>
            <person name="Klenk H.-P."/>
            <person name="Eisen J.A."/>
        </authorList>
    </citation>
    <scope>NUCLEOTIDE SEQUENCE [LARGE SCALE GENOMIC DNA]</scope>
    <source>
        <strain evidence="14">DSM 15883 / CIP 108006 / LMG 21964 / BA134</strain>
    </source>
</reference>
<keyword evidence="13" id="KW-0032">Aminotransferase</keyword>
<dbReference type="PATRIC" id="fig|866536.3.peg.2182"/>
<comment type="pathway">
    <text evidence="3">Amino-acid biosynthesis; L-valine biosynthesis; L-valine from pyruvate: step 4/4.</text>
</comment>
<dbReference type="PANTHER" id="PTHR42743">
    <property type="entry name" value="AMINO-ACID AMINOTRANSFERASE"/>
    <property type="match status" value="1"/>
</dbReference>
<evidence type="ECO:0000313" key="13">
    <source>
        <dbReference type="EMBL" id="AFL84687.1"/>
    </source>
</evidence>
<evidence type="ECO:0000256" key="10">
    <source>
        <dbReference type="ARBA" id="ARBA00049229"/>
    </source>
</evidence>
<keyword evidence="13" id="KW-0456">Lyase</keyword>
<evidence type="ECO:0000313" key="14">
    <source>
        <dbReference type="Proteomes" id="UP000006050"/>
    </source>
</evidence>
<dbReference type="InterPro" id="IPR043132">
    <property type="entry name" value="BCAT-like_C"/>
</dbReference>
<dbReference type="GO" id="GO:0016829">
    <property type="term" value="F:lyase activity"/>
    <property type="evidence" value="ECO:0007669"/>
    <property type="project" value="UniProtKB-KW"/>
</dbReference>
<dbReference type="STRING" id="866536.Belba_2119"/>
<dbReference type="Proteomes" id="UP000006050">
    <property type="component" value="Chromosome"/>
</dbReference>
<dbReference type="KEGG" id="bbd:Belba_2119"/>
<dbReference type="Gene3D" id="3.30.470.10">
    <property type="match status" value="1"/>
</dbReference>
<dbReference type="EC" id="2.6.1.42" evidence="6"/>
<dbReference type="InterPro" id="IPR043131">
    <property type="entry name" value="BCAT-like_N"/>
</dbReference>
<keyword evidence="14" id="KW-1185">Reference proteome</keyword>
<dbReference type="GO" id="GO:0004084">
    <property type="term" value="F:branched-chain-amino-acid transaminase activity"/>
    <property type="evidence" value="ECO:0007669"/>
    <property type="project" value="UniProtKB-EC"/>
</dbReference>
<comment type="pathway">
    <text evidence="2">Amino-acid biosynthesis; L-isoleucine biosynthesis; L-isoleucine from 2-oxobutanoate: step 4/4.</text>
</comment>
<evidence type="ECO:0000256" key="5">
    <source>
        <dbReference type="ARBA" id="ARBA00009320"/>
    </source>
</evidence>
<dbReference type="CDD" id="cd00449">
    <property type="entry name" value="PLPDE_IV"/>
    <property type="match status" value="1"/>
</dbReference>
<organism evidence="13 14">
    <name type="scientific">Belliella baltica (strain DSM 15883 / CIP 108006 / LMG 21964 / BA134)</name>
    <dbReference type="NCBI Taxonomy" id="866536"/>
    <lineage>
        <taxon>Bacteria</taxon>
        <taxon>Pseudomonadati</taxon>
        <taxon>Bacteroidota</taxon>
        <taxon>Cytophagia</taxon>
        <taxon>Cytophagales</taxon>
        <taxon>Cyclobacteriaceae</taxon>
        <taxon>Belliella</taxon>
    </lineage>
</organism>
<evidence type="ECO:0000256" key="2">
    <source>
        <dbReference type="ARBA" id="ARBA00004824"/>
    </source>
</evidence>
<comment type="catalytic activity">
    <reaction evidence="8">
        <text>L-valine + 2-oxoglutarate = 3-methyl-2-oxobutanoate + L-glutamate</text>
        <dbReference type="Rhea" id="RHEA:24813"/>
        <dbReference type="ChEBI" id="CHEBI:11851"/>
        <dbReference type="ChEBI" id="CHEBI:16810"/>
        <dbReference type="ChEBI" id="CHEBI:29985"/>
        <dbReference type="ChEBI" id="CHEBI:57762"/>
        <dbReference type="EC" id="2.6.1.42"/>
    </reaction>
</comment>
<sequence>MHEKMNGNDTIFWKKVNLSNWIEQKEQDVNRAFLFGDGLFETMVFQNGKIRFANLHLERLLTGCQVLGMNTEQLSPIEEIERALKLGFGEDKVLRVRWTIYRSGKGKYTPLTDEIEESLQIEDFHAAPLTKQSAFVHPEIYLSSSPWSSCKTLNALPYVIANRDRVKLGMEEVILLGQGSFVSEAGAANLFWVKSGVFYTPSLGTGCIEGIGRSVIIDLLKSKGIEIQEGYFRLDDMYEASSVFISNVTGISYLLTLEGKTLGQERFVMIEQLFEFDNIY</sequence>
<evidence type="ECO:0000256" key="9">
    <source>
        <dbReference type="ARBA" id="ARBA00048798"/>
    </source>
</evidence>
<accession>I3Z619</accession>
<dbReference type="Gene3D" id="3.20.10.10">
    <property type="entry name" value="D-amino Acid Aminotransferase, subunit A, domain 2"/>
    <property type="match status" value="1"/>
</dbReference>